<dbReference type="KEGG" id="ein:Eint_080400"/>
<protein>
    <submittedName>
        <fullName evidence="1">Uncharacterized protein</fullName>
    </submittedName>
</protein>
<reference evidence="1 2" key="2">
    <citation type="journal article" date="2012" name="Proc. Natl. Acad. Sci. U.S.A.">
        <title>Gain and loss of multiple functionally related, horizontally transferred genes in the reduced genomes of two microsporidian parasites.</title>
        <authorList>
            <person name="Pombert J.-F."/>
            <person name="Selman M."/>
            <person name="Burki F."/>
            <person name="Bardell F.T."/>
            <person name="Farinelli L."/>
            <person name="Solter L.F."/>
            <person name="Whitman D.W."/>
            <person name="Weiss L.M."/>
            <person name="Corradi N."/>
            <person name="Keeling P.J."/>
        </authorList>
    </citation>
    <scope>NUCLEOTIDE SEQUENCE [LARGE SCALE GENOMIC DNA]</scope>
    <source>
        <strain evidence="1 2">ATCC 50506</strain>
    </source>
</reference>
<dbReference type="AlphaFoldDB" id="E0S8I2"/>
<accession>E0S8I2</accession>
<name>E0S8I2_ENCIT</name>
<dbReference type="VEuPathDB" id="MicrosporidiaDB:Eint_080400"/>
<dbReference type="GeneID" id="9698160"/>
<reference evidence="1 2" key="1">
    <citation type="journal article" date="2010" name="Nat. Commun.">
        <title>The complete sequence of the smallest known nuclear genome from the microsporidian Encephalitozoon intestinalis.</title>
        <authorList>
            <person name="Corradi N."/>
            <person name="Pombert J.-F."/>
            <person name="Farinelli L."/>
            <person name="Didier E.S."/>
            <person name="Keeling P.J."/>
        </authorList>
    </citation>
    <scope>NUCLEOTIDE SEQUENCE [LARGE SCALE GENOMIC DNA]</scope>
    <source>
        <strain evidence="1 2">ATCC 50506</strain>
    </source>
</reference>
<proteinExistence type="predicted"/>
<dbReference type="Proteomes" id="UP000002313">
    <property type="component" value="Chromosome VIII"/>
</dbReference>
<dbReference type="EMBL" id="CP001949">
    <property type="protein sequence ID" value="ADM11976.1"/>
    <property type="molecule type" value="Genomic_DNA"/>
</dbReference>
<keyword evidence="2" id="KW-1185">Reference proteome</keyword>
<dbReference type="HOGENOM" id="CLU_1429032_0_0_1"/>
<evidence type="ECO:0000313" key="1">
    <source>
        <dbReference type="EMBL" id="ADM11976.1"/>
    </source>
</evidence>
<dbReference type="OrthoDB" id="2187509at2759"/>
<evidence type="ECO:0000313" key="2">
    <source>
        <dbReference type="Proteomes" id="UP000002313"/>
    </source>
</evidence>
<organism evidence="1 2">
    <name type="scientific">Encephalitozoon intestinalis (strain ATCC 50506)</name>
    <name type="common">Microsporidian parasite</name>
    <name type="synonym">Septata intestinalis</name>
    <dbReference type="NCBI Taxonomy" id="876142"/>
    <lineage>
        <taxon>Eukaryota</taxon>
        <taxon>Fungi</taxon>
        <taxon>Fungi incertae sedis</taxon>
        <taxon>Microsporidia</taxon>
        <taxon>Unikaryonidae</taxon>
        <taxon>Encephalitozoon</taxon>
    </lineage>
</organism>
<sequence length="211" mass="23978">MEKFSKYNDPLSGINPFVEIKKKPLSILDYLKAILKIPLVPLLLGTRINVVQLLVRIKSNKIERPKVLAANASSLLDIFVLKYLTGIKNFYYVTESGFVDARTGHFCVKTIEPCVLFPEGCRTNNRAVLQFARDIKVDHVCGIKYSKECIDMYGNPIWFILRLLASGGTVDINFRKSNDLSDICKLSGLPQVKWASKDKDRFVEEFVKKSE</sequence>
<dbReference type="RefSeq" id="XP_003073336.1">
    <property type="nucleotide sequence ID" value="XM_003073290.1"/>
</dbReference>
<gene>
    <name evidence="1" type="ORF">Eint_080400</name>
</gene>